<accession>A0A9P5S647</accession>
<dbReference type="Gene3D" id="3.40.33.10">
    <property type="entry name" value="CAP"/>
    <property type="match status" value="1"/>
</dbReference>
<dbReference type="SUPFAM" id="SSF55797">
    <property type="entry name" value="PR-1-like"/>
    <property type="match status" value="1"/>
</dbReference>
<evidence type="ECO:0000313" key="2">
    <source>
        <dbReference type="Proteomes" id="UP000748756"/>
    </source>
</evidence>
<proteinExistence type="predicted"/>
<evidence type="ECO:0000313" key="1">
    <source>
        <dbReference type="EMBL" id="KAF9156070.1"/>
    </source>
</evidence>
<keyword evidence="2" id="KW-1185">Reference proteome</keyword>
<name>A0A9P5S647_9FUNG</name>
<protein>
    <submittedName>
        <fullName evidence="1">Uncharacterized protein</fullName>
    </submittedName>
</protein>
<dbReference type="EMBL" id="JAAAUQ010000038">
    <property type="protein sequence ID" value="KAF9156070.1"/>
    <property type="molecule type" value="Genomic_DNA"/>
</dbReference>
<dbReference type="Proteomes" id="UP000748756">
    <property type="component" value="Unassembled WGS sequence"/>
</dbReference>
<comment type="caution">
    <text evidence="1">The sequence shown here is derived from an EMBL/GenBank/DDBJ whole genome shotgun (WGS) entry which is preliminary data.</text>
</comment>
<dbReference type="OrthoDB" id="337038at2759"/>
<dbReference type="InterPro" id="IPR035940">
    <property type="entry name" value="CAP_sf"/>
</dbReference>
<gene>
    <name evidence="1" type="ORF">BG015_007373</name>
</gene>
<organism evidence="1 2">
    <name type="scientific">Linnemannia schmuckeri</name>
    <dbReference type="NCBI Taxonomy" id="64567"/>
    <lineage>
        <taxon>Eukaryota</taxon>
        <taxon>Fungi</taxon>
        <taxon>Fungi incertae sedis</taxon>
        <taxon>Mucoromycota</taxon>
        <taxon>Mortierellomycotina</taxon>
        <taxon>Mortierellomycetes</taxon>
        <taxon>Mortierellales</taxon>
        <taxon>Mortierellaceae</taxon>
        <taxon>Linnemannia</taxon>
    </lineage>
</organism>
<reference evidence="1" key="1">
    <citation type="journal article" date="2020" name="Fungal Divers.">
        <title>Resolving the Mortierellaceae phylogeny through synthesis of multi-gene phylogenetics and phylogenomics.</title>
        <authorList>
            <person name="Vandepol N."/>
            <person name="Liber J."/>
            <person name="Desiro A."/>
            <person name="Na H."/>
            <person name="Kennedy M."/>
            <person name="Barry K."/>
            <person name="Grigoriev I.V."/>
            <person name="Miller A.N."/>
            <person name="O'Donnell K."/>
            <person name="Stajich J.E."/>
            <person name="Bonito G."/>
        </authorList>
    </citation>
    <scope>NUCLEOTIDE SEQUENCE</scope>
    <source>
        <strain evidence="1">NRRL 6426</strain>
    </source>
</reference>
<sequence>MSRGQLVSITSPEYESIERGEWPETTPKPDEEINSDAAATAVDTVAVLSQDEIESIFEAHNNLENLAAGYKNFTTVIQAWYDEIRNYNFDAPGFTGGTAQSLLPSPSWLPPSLLSENLLTPLDSPPPTANPEAYVLNQGVVELTVAEPIGSINIGKGRLLPFTSSEFEVIERDEWPQSLPALEIPETTDEKFKASGLTGEGIQDILDHHNY</sequence>
<dbReference type="AlphaFoldDB" id="A0A9P5S647"/>